<dbReference type="EMBL" id="JARJLG010000075">
    <property type="protein sequence ID" value="KAJ7752256.1"/>
    <property type="molecule type" value="Genomic_DNA"/>
</dbReference>
<reference evidence="1" key="1">
    <citation type="submission" date="2023-03" db="EMBL/GenBank/DDBJ databases">
        <title>Massive genome expansion in bonnet fungi (Mycena s.s.) driven by repeated elements and novel gene families across ecological guilds.</title>
        <authorList>
            <consortium name="Lawrence Berkeley National Laboratory"/>
            <person name="Harder C.B."/>
            <person name="Miyauchi S."/>
            <person name="Viragh M."/>
            <person name="Kuo A."/>
            <person name="Thoen E."/>
            <person name="Andreopoulos B."/>
            <person name="Lu D."/>
            <person name="Skrede I."/>
            <person name="Drula E."/>
            <person name="Henrissat B."/>
            <person name="Morin E."/>
            <person name="Kohler A."/>
            <person name="Barry K."/>
            <person name="LaButti K."/>
            <person name="Morin E."/>
            <person name="Salamov A."/>
            <person name="Lipzen A."/>
            <person name="Mereny Z."/>
            <person name="Hegedus B."/>
            <person name="Baldrian P."/>
            <person name="Stursova M."/>
            <person name="Weitz H."/>
            <person name="Taylor A."/>
            <person name="Grigoriev I.V."/>
            <person name="Nagy L.G."/>
            <person name="Martin F."/>
            <person name="Kauserud H."/>
        </authorList>
    </citation>
    <scope>NUCLEOTIDE SEQUENCE</scope>
    <source>
        <strain evidence="1">CBHHK188m</strain>
    </source>
</reference>
<comment type="caution">
    <text evidence="1">The sequence shown here is derived from an EMBL/GenBank/DDBJ whole genome shotgun (WGS) entry which is preliminary data.</text>
</comment>
<proteinExistence type="predicted"/>
<keyword evidence="2" id="KW-1185">Reference proteome</keyword>
<gene>
    <name evidence="1" type="ORF">DFH07DRAFT_774550</name>
</gene>
<name>A0AAD7IWX5_9AGAR</name>
<evidence type="ECO:0000313" key="1">
    <source>
        <dbReference type="EMBL" id="KAJ7752256.1"/>
    </source>
</evidence>
<protein>
    <submittedName>
        <fullName evidence="1">Uncharacterized protein</fullName>
    </submittedName>
</protein>
<accession>A0AAD7IWX5</accession>
<dbReference type="Proteomes" id="UP001215280">
    <property type="component" value="Unassembled WGS sequence"/>
</dbReference>
<organism evidence="1 2">
    <name type="scientific">Mycena maculata</name>
    <dbReference type="NCBI Taxonomy" id="230809"/>
    <lineage>
        <taxon>Eukaryota</taxon>
        <taxon>Fungi</taxon>
        <taxon>Dikarya</taxon>
        <taxon>Basidiomycota</taxon>
        <taxon>Agaricomycotina</taxon>
        <taxon>Agaricomycetes</taxon>
        <taxon>Agaricomycetidae</taxon>
        <taxon>Agaricales</taxon>
        <taxon>Marasmiineae</taxon>
        <taxon>Mycenaceae</taxon>
        <taxon>Mycena</taxon>
    </lineage>
</organism>
<evidence type="ECO:0000313" key="2">
    <source>
        <dbReference type="Proteomes" id="UP001215280"/>
    </source>
</evidence>
<dbReference type="AlphaFoldDB" id="A0AAD7IWX5"/>
<sequence>MCVVCLPVICPWEVGSLIRTNFEIWASKVTAEVRTDGPIERDRSDPKSGQWASRVPRKEYRDIRPMVDTARCNILQIPPSFLVRETQMGKFEVVTMHSKNGDKAGAHSWTPTCSTTGALSFLVVQVYEQEHHRHFKVIPHYTAALGTVRFEHLLANSFLALLPKEESIKALHNHIEIGLHAHKSFKELVLEKDVLEKAVSSLNTVRRKGRANVHITQLPEDDCEEN</sequence>